<dbReference type="AlphaFoldDB" id="A0A8X6FB53"/>
<gene>
    <name evidence="1" type="ORF">TNCT_384151</name>
</gene>
<sequence>MHQNANSVDLQLFCFESFLSPMNVVPCRKELYATPPHIPGGRVTVRASYMHQNARSVDRLLCSESFHCPVKFVNLKNEHYAIPPHSLGRWVTVGSSGMHRNAKSVDLQFCSESFHNPCWSR</sequence>
<keyword evidence="2" id="KW-1185">Reference proteome</keyword>
<proteinExistence type="predicted"/>
<accession>A0A8X6FB53</accession>
<organism evidence="1 2">
    <name type="scientific">Trichonephila clavata</name>
    <name type="common">Joro spider</name>
    <name type="synonym">Nephila clavata</name>
    <dbReference type="NCBI Taxonomy" id="2740835"/>
    <lineage>
        <taxon>Eukaryota</taxon>
        <taxon>Metazoa</taxon>
        <taxon>Ecdysozoa</taxon>
        <taxon>Arthropoda</taxon>
        <taxon>Chelicerata</taxon>
        <taxon>Arachnida</taxon>
        <taxon>Araneae</taxon>
        <taxon>Araneomorphae</taxon>
        <taxon>Entelegynae</taxon>
        <taxon>Araneoidea</taxon>
        <taxon>Nephilidae</taxon>
        <taxon>Trichonephila</taxon>
    </lineage>
</organism>
<comment type="caution">
    <text evidence="1">The sequence shown here is derived from an EMBL/GenBank/DDBJ whole genome shotgun (WGS) entry which is preliminary data.</text>
</comment>
<name>A0A8X6FB53_TRICU</name>
<evidence type="ECO:0000313" key="1">
    <source>
        <dbReference type="EMBL" id="GFQ74817.1"/>
    </source>
</evidence>
<dbReference type="Proteomes" id="UP000887116">
    <property type="component" value="Unassembled WGS sequence"/>
</dbReference>
<dbReference type="EMBL" id="BMAO01031409">
    <property type="protein sequence ID" value="GFQ74817.1"/>
    <property type="molecule type" value="Genomic_DNA"/>
</dbReference>
<protein>
    <submittedName>
        <fullName evidence="1">Uncharacterized protein</fullName>
    </submittedName>
</protein>
<evidence type="ECO:0000313" key="2">
    <source>
        <dbReference type="Proteomes" id="UP000887116"/>
    </source>
</evidence>
<reference evidence="1" key="1">
    <citation type="submission" date="2020-07" db="EMBL/GenBank/DDBJ databases">
        <title>Multicomponent nature underlies the extraordinary mechanical properties of spider dragline silk.</title>
        <authorList>
            <person name="Kono N."/>
            <person name="Nakamura H."/>
            <person name="Mori M."/>
            <person name="Yoshida Y."/>
            <person name="Ohtoshi R."/>
            <person name="Malay A.D."/>
            <person name="Moran D.A.P."/>
            <person name="Tomita M."/>
            <person name="Numata K."/>
            <person name="Arakawa K."/>
        </authorList>
    </citation>
    <scope>NUCLEOTIDE SEQUENCE</scope>
</reference>